<dbReference type="EnsemblMetazoa" id="AAEL020899-RA">
    <property type="protein sequence ID" value="AAEL020899-PA"/>
    <property type="gene ID" value="AAEL020899"/>
</dbReference>
<sequence>MNSPGESKPIKRKHTTLTLAKKLDIIRDVEAREISYEQIAKKYGVGCSSVSRFVKQKETIKSKVDTYREHGVEERRTLKVQSFPLLEQALFVWVLQQRNANVVVPSEVLKAKAKQLFEHFQGKGCYEECHFLASNGWARRFRNRFGLRTADEKAAAGRKLNRIRYTFMPCSNMDGTLKLKLMFIGMSENPRDLPRDKKSLPVSYYNAKKAWMTRALFQKWFDEEFVPAVRKFSKENDLEPKALLVLDNCSAHHIG</sequence>
<dbReference type="OrthoDB" id="7763485at2759"/>
<name>A0A6I8TZN6_AEDAE</name>
<dbReference type="InterPro" id="IPR009057">
    <property type="entry name" value="Homeodomain-like_sf"/>
</dbReference>
<feature type="DNA-binding region" description="H-T-H motif" evidence="4">
    <location>
        <begin position="36"/>
        <end position="56"/>
    </location>
</feature>
<dbReference type="PROSITE" id="PS50960">
    <property type="entry name" value="HTH_PSQ"/>
    <property type="match status" value="1"/>
</dbReference>
<dbReference type="AlphaFoldDB" id="A0A6I8TZN6"/>
<dbReference type="Pfam" id="PF03184">
    <property type="entry name" value="DDE_1"/>
    <property type="match status" value="1"/>
</dbReference>
<dbReference type="InterPro" id="IPR050863">
    <property type="entry name" value="CenT-Element_Derived"/>
</dbReference>
<keyword evidence="6" id="KW-1185">Reference proteome</keyword>
<dbReference type="SUPFAM" id="SSF46689">
    <property type="entry name" value="Homeodomain-like"/>
    <property type="match status" value="2"/>
</dbReference>
<dbReference type="InterPro" id="IPR004875">
    <property type="entry name" value="DDE_SF_endonuclease_dom"/>
</dbReference>
<comment type="subcellular location">
    <subcellularLocation>
        <location evidence="1 4">Nucleus</location>
    </subcellularLocation>
</comment>
<evidence type="ECO:0000256" key="1">
    <source>
        <dbReference type="ARBA" id="ARBA00004123"/>
    </source>
</evidence>
<evidence type="ECO:0000313" key="5">
    <source>
        <dbReference type="EnsemblMetazoa" id="AAEL020899-PA"/>
    </source>
</evidence>
<evidence type="ECO:0000313" key="6">
    <source>
        <dbReference type="Proteomes" id="UP000008820"/>
    </source>
</evidence>
<dbReference type="Gene3D" id="1.10.10.60">
    <property type="entry name" value="Homeodomain-like"/>
    <property type="match status" value="2"/>
</dbReference>
<dbReference type="InterPro" id="IPR006600">
    <property type="entry name" value="HTH_CenpB_DNA-bd_dom"/>
</dbReference>
<dbReference type="Pfam" id="PF03221">
    <property type="entry name" value="HTH_Tnp_Tc5"/>
    <property type="match status" value="1"/>
</dbReference>
<dbReference type="SMART" id="SM00674">
    <property type="entry name" value="CENPB"/>
    <property type="match status" value="1"/>
</dbReference>
<dbReference type="PROSITE" id="PS51253">
    <property type="entry name" value="HTH_CENPB"/>
    <property type="match status" value="1"/>
</dbReference>
<reference evidence="5" key="2">
    <citation type="submission" date="2020-05" db="UniProtKB">
        <authorList>
            <consortium name="EnsemblMetazoa"/>
        </authorList>
    </citation>
    <scope>IDENTIFICATION</scope>
    <source>
        <strain evidence="5">LVP_AGWG</strain>
    </source>
</reference>
<dbReference type="PANTHER" id="PTHR19303:SF73">
    <property type="entry name" value="PROTEIN PDC2"/>
    <property type="match status" value="1"/>
</dbReference>
<dbReference type="Proteomes" id="UP000008820">
    <property type="component" value="Chromosome 1"/>
</dbReference>
<evidence type="ECO:0000256" key="3">
    <source>
        <dbReference type="ARBA" id="ARBA00023242"/>
    </source>
</evidence>
<gene>
    <name evidence="5" type="primary">110674143</name>
</gene>
<keyword evidence="3 4" id="KW-0539">Nucleus</keyword>
<dbReference type="GO" id="GO:0005634">
    <property type="term" value="C:nucleus"/>
    <property type="evidence" value="ECO:0007669"/>
    <property type="project" value="UniProtKB-SubCell"/>
</dbReference>
<accession>A0A6I8TZN6</accession>
<organism evidence="5 6">
    <name type="scientific">Aedes aegypti</name>
    <name type="common">Yellowfever mosquito</name>
    <name type="synonym">Culex aegypti</name>
    <dbReference type="NCBI Taxonomy" id="7159"/>
    <lineage>
        <taxon>Eukaryota</taxon>
        <taxon>Metazoa</taxon>
        <taxon>Ecdysozoa</taxon>
        <taxon>Arthropoda</taxon>
        <taxon>Hexapoda</taxon>
        <taxon>Insecta</taxon>
        <taxon>Pterygota</taxon>
        <taxon>Neoptera</taxon>
        <taxon>Endopterygota</taxon>
        <taxon>Diptera</taxon>
        <taxon>Nematocera</taxon>
        <taxon>Culicoidea</taxon>
        <taxon>Culicidae</taxon>
        <taxon>Culicinae</taxon>
        <taxon>Aedini</taxon>
        <taxon>Aedes</taxon>
        <taxon>Stegomyia</taxon>
    </lineage>
</organism>
<protein>
    <submittedName>
        <fullName evidence="5">Uncharacterized protein</fullName>
    </submittedName>
</protein>
<evidence type="ECO:0000256" key="2">
    <source>
        <dbReference type="ARBA" id="ARBA00023125"/>
    </source>
</evidence>
<dbReference type="PANTHER" id="PTHR19303">
    <property type="entry name" value="TRANSPOSON"/>
    <property type="match status" value="1"/>
</dbReference>
<evidence type="ECO:0000256" key="4">
    <source>
        <dbReference type="PROSITE-ProRule" id="PRU00320"/>
    </source>
</evidence>
<dbReference type="GO" id="GO:0003677">
    <property type="term" value="F:DNA binding"/>
    <property type="evidence" value="ECO:0007669"/>
    <property type="project" value="UniProtKB-UniRule"/>
</dbReference>
<dbReference type="InterPro" id="IPR007889">
    <property type="entry name" value="HTH_Psq"/>
</dbReference>
<reference evidence="5 6" key="1">
    <citation type="submission" date="2017-06" db="EMBL/GenBank/DDBJ databases">
        <title>Aedes aegypti genome working group (AGWG) sequencing and assembly.</title>
        <authorList>
            <consortium name="Aedes aegypti Genome Working Group (AGWG)"/>
            <person name="Matthews B.J."/>
        </authorList>
    </citation>
    <scope>NUCLEOTIDE SEQUENCE [LARGE SCALE GENOMIC DNA]</scope>
    <source>
        <strain evidence="5 6">LVP_AGWG</strain>
    </source>
</reference>
<dbReference type="Pfam" id="PF04218">
    <property type="entry name" value="CENP-B_N"/>
    <property type="match status" value="1"/>
</dbReference>
<keyword evidence="2 4" id="KW-0238">DNA-binding</keyword>
<dbReference type="InParanoid" id="A0A6I8TZN6"/>
<dbReference type="FunCoup" id="A0A6I8TZN6">
    <property type="interactions" value="156"/>
</dbReference>
<proteinExistence type="predicted"/>